<dbReference type="Pfam" id="PF08238">
    <property type="entry name" value="Sel1"/>
    <property type="match status" value="6"/>
</dbReference>
<feature type="transmembrane region" description="Helical" evidence="1">
    <location>
        <begin position="12"/>
        <end position="31"/>
    </location>
</feature>
<name>A0AA48K8C3_9BACT</name>
<keyword evidence="1" id="KW-0812">Transmembrane</keyword>
<protein>
    <recommendedName>
        <fullName evidence="4">Sel1 repeat family protein</fullName>
    </recommendedName>
</protein>
<dbReference type="PANTHER" id="PTHR11102:SF160">
    <property type="entry name" value="ERAD-ASSOCIATED E3 UBIQUITIN-PROTEIN LIGASE COMPONENT HRD3"/>
    <property type="match status" value="1"/>
</dbReference>
<proteinExistence type="predicted"/>
<evidence type="ECO:0008006" key="4">
    <source>
        <dbReference type="Google" id="ProtNLM"/>
    </source>
</evidence>
<feature type="transmembrane region" description="Helical" evidence="1">
    <location>
        <begin position="37"/>
        <end position="57"/>
    </location>
</feature>
<dbReference type="Proteomes" id="UP001238179">
    <property type="component" value="Chromosome"/>
</dbReference>
<dbReference type="InterPro" id="IPR006597">
    <property type="entry name" value="Sel1-like"/>
</dbReference>
<organism evidence="2 3">
    <name type="scientific">Mesoterricola silvestris</name>
    <dbReference type="NCBI Taxonomy" id="2927979"/>
    <lineage>
        <taxon>Bacteria</taxon>
        <taxon>Pseudomonadati</taxon>
        <taxon>Acidobacteriota</taxon>
        <taxon>Holophagae</taxon>
        <taxon>Holophagales</taxon>
        <taxon>Holophagaceae</taxon>
        <taxon>Mesoterricola</taxon>
    </lineage>
</organism>
<keyword evidence="3" id="KW-1185">Reference proteome</keyword>
<dbReference type="PANTHER" id="PTHR11102">
    <property type="entry name" value="SEL-1-LIKE PROTEIN"/>
    <property type="match status" value="1"/>
</dbReference>
<dbReference type="EMBL" id="AP027080">
    <property type="protein sequence ID" value="BDU72111.1"/>
    <property type="molecule type" value="Genomic_DNA"/>
</dbReference>
<dbReference type="KEGG" id="msil:METEAL_12850"/>
<dbReference type="SMART" id="SM00671">
    <property type="entry name" value="SEL1"/>
    <property type="match status" value="4"/>
</dbReference>
<keyword evidence="1" id="KW-0472">Membrane</keyword>
<keyword evidence="1" id="KW-1133">Transmembrane helix</keyword>
<dbReference type="AlphaFoldDB" id="A0AA48K8C3"/>
<dbReference type="Gene3D" id="1.25.40.10">
    <property type="entry name" value="Tetratricopeptide repeat domain"/>
    <property type="match status" value="2"/>
</dbReference>
<accession>A0AA48K8C3</accession>
<evidence type="ECO:0000256" key="1">
    <source>
        <dbReference type="SAM" id="Phobius"/>
    </source>
</evidence>
<dbReference type="RefSeq" id="WP_316415020.1">
    <property type="nucleotide sequence ID" value="NZ_AP027080.1"/>
</dbReference>
<dbReference type="SUPFAM" id="SSF81901">
    <property type="entry name" value="HCP-like"/>
    <property type="match status" value="2"/>
</dbReference>
<dbReference type="InterPro" id="IPR011990">
    <property type="entry name" value="TPR-like_helical_dom_sf"/>
</dbReference>
<evidence type="ECO:0000313" key="2">
    <source>
        <dbReference type="EMBL" id="BDU72111.1"/>
    </source>
</evidence>
<sequence length="341" mass="37204">MHHEKPNPLGRWFVGLAVAALCVPGMLAVAGRGLEPQVVVVLLGIALASAGAGAVFWNRREAAEGEPANRLELACRRVLVRFSRSRDEAWYRWGLAATNRGSALAFLEEAARLGHAEAHFELGLYFEESGQGQAGRELAARHYRSAAEAGHSEASFRLAELLRWGIGPARDPGAAQRWYLRSANEGFRPAMDWLSRAYEFGEDLPEDLEKAVYWTVKARAAQRVGLRISHFARARALGPRATEEISRGWEDTMETLVPADTDRGQACFRMGMSFLSGAAPRDPEAAKVWLQRAAEAGHVEAMAELGELLAPSGDAQAWFQRAGAAGHQGAQIRLGQLESPN</sequence>
<reference evidence="3" key="1">
    <citation type="journal article" date="2023" name="Int. J. Syst. Evol. Microbiol.">
        <title>Mesoterricola silvestris gen. nov., sp. nov., Mesoterricola sediminis sp. nov., Geothrix oryzae sp. nov., Geothrix edaphica sp. nov., Geothrix rubra sp. nov., and Geothrix limicola sp. nov., six novel members of Acidobacteriota isolated from soils.</title>
        <authorList>
            <person name="Itoh H."/>
            <person name="Sugisawa Y."/>
            <person name="Mise K."/>
            <person name="Xu Z."/>
            <person name="Kuniyasu M."/>
            <person name="Ushijima N."/>
            <person name="Kawano K."/>
            <person name="Kobayashi E."/>
            <person name="Shiratori Y."/>
            <person name="Masuda Y."/>
            <person name="Senoo K."/>
        </authorList>
    </citation>
    <scope>NUCLEOTIDE SEQUENCE [LARGE SCALE GENOMIC DNA]</scope>
    <source>
        <strain evidence="3">W79</strain>
    </source>
</reference>
<dbReference type="InterPro" id="IPR050767">
    <property type="entry name" value="Sel1_AlgK"/>
</dbReference>
<evidence type="ECO:0000313" key="3">
    <source>
        <dbReference type="Proteomes" id="UP001238179"/>
    </source>
</evidence>
<gene>
    <name evidence="2" type="ORF">METEAL_12850</name>
</gene>